<dbReference type="Gene3D" id="3.40.50.2000">
    <property type="entry name" value="Glycogen Phosphorylase B"/>
    <property type="match status" value="2"/>
</dbReference>
<comment type="caution">
    <text evidence="3">The sequence shown here is derived from an EMBL/GenBank/DDBJ whole genome shotgun (WGS) entry which is preliminary data.</text>
</comment>
<reference evidence="3" key="1">
    <citation type="journal article" date="2015" name="Nature">
        <title>Complex archaea that bridge the gap between prokaryotes and eukaryotes.</title>
        <authorList>
            <person name="Spang A."/>
            <person name="Saw J.H."/>
            <person name="Jorgensen S.L."/>
            <person name="Zaremba-Niedzwiedzka K."/>
            <person name="Martijn J."/>
            <person name="Lind A.E."/>
            <person name="van Eijk R."/>
            <person name="Schleper C."/>
            <person name="Guy L."/>
            <person name="Ettema T.J."/>
        </authorList>
    </citation>
    <scope>NUCLEOTIDE SEQUENCE</scope>
</reference>
<dbReference type="GO" id="GO:0008713">
    <property type="term" value="F:ADP-heptose-lipopolysaccharide heptosyltransferase activity"/>
    <property type="evidence" value="ECO:0007669"/>
    <property type="project" value="TreeGrafter"/>
</dbReference>
<dbReference type="InterPro" id="IPR051199">
    <property type="entry name" value="LPS_LOS_Heptosyltrfase"/>
</dbReference>
<keyword evidence="2" id="KW-0808">Transferase</keyword>
<proteinExistence type="predicted"/>
<dbReference type="AlphaFoldDB" id="A0A0F9LPJ4"/>
<dbReference type="Pfam" id="PF01075">
    <property type="entry name" value="Glyco_transf_9"/>
    <property type="match status" value="1"/>
</dbReference>
<evidence type="ECO:0008006" key="4">
    <source>
        <dbReference type="Google" id="ProtNLM"/>
    </source>
</evidence>
<dbReference type="GO" id="GO:0005829">
    <property type="term" value="C:cytosol"/>
    <property type="evidence" value="ECO:0007669"/>
    <property type="project" value="TreeGrafter"/>
</dbReference>
<dbReference type="InterPro" id="IPR002201">
    <property type="entry name" value="Glyco_trans_9"/>
</dbReference>
<dbReference type="GO" id="GO:0009244">
    <property type="term" value="P:lipopolysaccharide core region biosynthetic process"/>
    <property type="evidence" value="ECO:0007669"/>
    <property type="project" value="TreeGrafter"/>
</dbReference>
<evidence type="ECO:0000313" key="3">
    <source>
        <dbReference type="EMBL" id="KKM89136.1"/>
    </source>
</evidence>
<dbReference type="SUPFAM" id="SSF53756">
    <property type="entry name" value="UDP-Glycosyltransferase/glycogen phosphorylase"/>
    <property type="match status" value="1"/>
</dbReference>
<dbReference type="EMBL" id="LAZR01006864">
    <property type="protein sequence ID" value="KKM89136.1"/>
    <property type="molecule type" value="Genomic_DNA"/>
</dbReference>
<sequence length="387" mass="44040">MDKIKIFKKIDKYLVGALIRLMPSSKPADLREPKNILLIKTVAIGDLVVLLPTIKALKKRFKDAKLTLLTTPRVKEVVEGFPFLDDIIYYDILGEDKGIRGFSRMVKKLKAKRFDLSIDFEHYYNFTSVLTKFAGIRQMAGFKIEKQPRKKLFHLTIPYKFDKHEVEAFFEAARFFESSEEKPELQALATTEKDREVVEKYLKENGLTNGDVIIGVHPGTSDSAKVRRWLPERHAKTIDLLQNKYGAKVIITGTSQDEAMINAIESKIKTKAYRWKTDSSLKEFAELCKKLDLFISVDTGPMHIAAAMGTRTVGLFGPNTPHKWSAYGYDDLAIYKELDCSPCTKQYLGQISKCSTGECMKAIMVEDVLSVVERVFDKSNKESKELV</sequence>
<organism evidence="3">
    <name type="scientific">marine sediment metagenome</name>
    <dbReference type="NCBI Taxonomy" id="412755"/>
    <lineage>
        <taxon>unclassified sequences</taxon>
        <taxon>metagenomes</taxon>
        <taxon>ecological metagenomes</taxon>
    </lineage>
</organism>
<dbReference type="CDD" id="cd03789">
    <property type="entry name" value="GT9_LPS_heptosyltransferase"/>
    <property type="match status" value="1"/>
</dbReference>
<accession>A0A0F9LPJ4</accession>
<gene>
    <name evidence="3" type="ORF">LCGC14_1251710</name>
</gene>
<keyword evidence="1" id="KW-0328">Glycosyltransferase</keyword>
<name>A0A0F9LPJ4_9ZZZZ</name>
<evidence type="ECO:0000256" key="1">
    <source>
        <dbReference type="ARBA" id="ARBA00022676"/>
    </source>
</evidence>
<dbReference type="PANTHER" id="PTHR30160">
    <property type="entry name" value="TETRAACYLDISACCHARIDE 4'-KINASE-RELATED"/>
    <property type="match status" value="1"/>
</dbReference>
<evidence type="ECO:0000256" key="2">
    <source>
        <dbReference type="ARBA" id="ARBA00022679"/>
    </source>
</evidence>
<protein>
    <recommendedName>
        <fullName evidence="4">Lipopolysaccharide heptosyltransferase II</fullName>
    </recommendedName>
</protein>